<keyword evidence="3" id="KW-1185">Reference proteome</keyword>
<dbReference type="RefSeq" id="WP_345189442.1">
    <property type="nucleotide sequence ID" value="NZ_BAABJJ010000001.1"/>
</dbReference>
<dbReference type="EMBL" id="BAABJJ010000001">
    <property type="protein sequence ID" value="GAA4932208.1"/>
    <property type="molecule type" value="Genomic_DNA"/>
</dbReference>
<dbReference type="SUPFAM" id="SSF55729">
    <property type="entry name" value="Acyl-CoA N-acyltransferases (Nat)"/>
    <property type="match status" value="1"/>
</dbReference>
<sequence length="155" mass="17936">MYNIHLIKTSNYKIKLINPEDTHQVRHPVLRSGMPMESCIFDGDNFKTTIHLGLFDQVKLVGICSFFKNNRIDISETPQYQLRGMAILKEYQGKGIGNLILSHGETLLKTKNIQIVWCNAREVAVNFYKKSEYKIIGKPFDIKNIGLHYAMYKKL</sequence>
<proteinExistence type="predicted"/>
<protein>
    <submittedName>
        <fullName evidence="2">GNAT family N-acetyltransferase</fullName>
    </submittedName>
</protein>
<dbReference type="InterPro" id="IPR000182">
    <property type="entry name" value="GNAT_dom"/>
</dbReference>
<gene>
    <name evidence="2" type="ORF">GCM10023314_00590</name>
</gene>
<evidence type="ECO:0000259" key="1">
    <source>
        <dbReference type="PROSITE" id="PS51186"/>
    </source>
</evidence>
<accession>A0ABP9G8T4</accession>
<dbReference type="CDD" id="cd04301">
    <property type="entry name" value="NAT_SF"/>
    <property type="match status" value="1"/>
</dbReference>
<feature type="domain" description="N-acetyltransferase" evidence="1">
    <location>
        <begin position="12"/>
        <end position="155"/>
    </location>
</feature>
<dbReference type="Proteomes" id="UP001501302">
    <property type="component" value="Unassembled WGS sequence"/>
</dbReference>
<dbReference type="Gene3D" id="3.40.630.30">
    <property type="match status" value="1"/>
</dbReference>
<dbReference type="Pfam" id="PF00583">
    <property type="entry name" value="Acetyltransf_1"/>
    <property type="match status" value="1"/>
</dbReference>
<name>A0ABP9G8T4_9FLAO</name>
<organism evidence="2 3">
    <name type="scientific">Algibacter agarivorans</name>
    <dbReference type="NCBI Taxonomy" id="1109741"/>
    <lineage>
        <taxon>Bacteria</taxon>
        <taxon>Pseudomonadati</taxon>
        <taxon>Bacteroidota</taxon>
        <taxon>Flavobacteriia</taxon>
        <taxon>Flavobacteriales</taxon>
        <taxon>Flavobacteriaceae</taxon>
        <taxon>Algibacter</taxon>
    </lineage>
</organism>
<reference evidence="3" key="1">
    <citation type="journal article" date="2019" name="Int. J. Syst. Evol. Microbiol.">
        <title>The Global Catalogue of Microorganisms (GCM) 10K type strain sequencing project: providing services to taxonomists for standard genome sequencing and annotation.</title>
        <authorList>
            <consortium name="The Broad Institute Genomics Platform"/>
            <consortium name="The Broad Institute Genome Sequencing Center for Infectious Disease"/>
            <person name="Wu L."/>
            <person name="Ma J."/>
        </authorList>
    </citation>
    <scope>NUCLEOTIDE SEQUENCE [LARGE SCALE GENOMIC DNA]</scope>
    <source>
        <strain evidence="3">JCM 18285</strain>
    </source>
</reference>
<dbReference type="PROSITE" id="PS51186">
    <property type="entry name" value="GNAT"/>
    <property type="match status" value="1"/>
</dbReference>
<evidence type="ECO:0000313" key="2">
    <source>
        <dbReference type="EMBL" id="GAA4932208.1"/>
    </source>
</evidence>
<comment type="caution">
    <text evidence="2">The sequence shown here is derived from an EMBL/GenBank/DDBJ whole genome shotgun (WGS) entry which is preliminary data.</text>
</comment>
<evidence type="ECO:0000313" key="3">
    <source>
        <dbReference type="Proteomes" id="UP001501302"/>
    </source>
</evidence>
<dbReference type="InterPro" id="IPR016181">
    <property type="entry name" value="Acyl_CoA_acyltransferase"/>
</dbReference>